<dbReference type="RefSeq" id="WP_190897086.1">
    <property type="nucleotide sequence ID" value="NZ_JACJTE010000048.1"/>
</dbReference>
<organism evidence="1 2">
    <name type="scientific">Nostoc linckia FACHB-391</name>
    <dbReference type="NCBI Taxonomy" id="2692906"/>
    <lineage>
        <taxon>Bacteria</taxon>
        <taxon>Bacillati</taxon>
        <taxon>Cyanobacteriota</taxon>
        <taxon>Cyanophyceae</taxon>
        <taxon>Nostocales</taxon>
        <taxon>Nostocaceae</taxon>
        <taxon>Nostoc</taxon>
    </lineage>
</organism>
<dbReference type="Proteomes" id="UP000604661">
    <property type="component" value="Unassembled WGS sequence"/>
</dbReference>
<comment type="caution">
    <text evidence="1">The sequence shown here is derived from an EMBL/GenBank/DDBJ whole genome shotgun (WGS) entry which is preliminary data.</text>
</comment>
<name>A0ABR8F2I0_NOSLI</name>
<evidence type="ECO:0000313" key="1">
    <source>
        <dbReference type="EMBL" id="MBD2564395.1"/>
    </source>
</evidence>
<evidence type="ECO:0000313" key="2">
    <source>
        <dbReference type="Proteomes" id="UP000604661"/>
    </source>
</evidence>
<evidence type="ECO:0008006" key="3">
    <source>
        <dbReference type="Google" id="ProtNLM"/>
    </source>
</evidence>
<gene>
    <name evidence="1" type="ORF">H6G95_28070</name>
</gene>
<reference evidence="1 2" key="1">
    <citation type="journal article" date="2020" name="ISME J.">
        <title>Comparative genomics reveals insights into cyanobacterial evolution and habitat adaptation.</title>
        <authorList>
            <person name="Chen M.Y."/>
            <person name="Teng W.K."/>
            <person name="Zhao L."/>
            <person name="Hu C.X."/>
            <person name="Zhou Y.K."/>
            <person name="Han B.P."/>
            <person name="Song L.R."/>
            <person name="Shu W.S."/>
        </authorList>
    </citation>
    <scope>NUCLEOTIDE SEQUENCE [LARGE SCALE GENOMIC DNA]</scope>
    <source>
        <strain evidence="1 2">FACHB-391</strain>
    </source>
</reference>
<sequence length="87" mass="10397">MRERALILLLMNEGRTQEEIALIIGFYRRTVAYWCVYGDPNTIESLEDGRIKREYRKANQVYIDKLLETVDKHPRELGYEFDLLQIC</sequence>
<proteinExistence type="predicted"/>
<protein>
    <recommendedName>
        <fullName evidence="3">Transposase</fullName>
    </recommendedName>
</protein>
<accession>A0ABR8F2I0</accession>
<keyword evidence="2" id="KW-1185">Reference proteome</keyword>
<dbReference type="EMBL" id="JACJTE010000048">
    <property type="protein sequence ID" value="MBD2564395.1"/>
    <property type="molecule type" value="Genomic_DNA"/>
</dbReference>